<evidence type="ECO:0000313" key="2">
    <source>
        <dbReference type="EMBL" id="ANY71271.1"/>
    </source>
</evidence>
<dbReference type="GO" id="GO:0030288">
    <property type="term" value="C:outer membrane-bounded periplasmic space"/>
    <property type="evidence" value="ECO:0007669"/>
    <property type="project" value="TreeGrafter"/>
</dbReference>
<dbReference type="GO" id="GO:0006508">
    <property type="term" value="P:proteolysis"/>
    <property type="evidence" value="ECO:0007669"/>
    <property type="project" value="InterPro"/>
</dbReference>
<dbReference type="KEGG" id="pib:BBD41_00970"/>
<proteinExistence type="predicted"/>
<dbReference type="InterPro" id="IPR005151">
    <property type="entry name" value="Tail-specific_protease"/>
</dbReference>
<dbReference type="GO" id="GO:0008236">
    <property type="term" value="F:serine-type peptidase activity"/>
    <property type="evidence" value="ECO:0007669"/>
    <property type="project" value="InterPro"/>
</dbReference>
<dbReference type="SMART" id="SM00245">
    <property type="entry name" value="TSPc"/>
    <property type="match status" value="1"/>
</dbReference>
<keyword evidence="4" id="KW-1185">Reference proteome</keyword>
<dbReference type="InterPro" id="IPR029045">
    <property type="entry name" value="ClpP/crotonase-like_dom_sf"/>
</dbReference>
<dbReference type="OrthoDB" id="2327485at2"/>
<dbReference type="GO" id="GO:0004175">
    <property type="term" value="F:endopeptidase activity"/>
    <property type="evidence" value="ECO:0007669"/>
    <property type="project" value="TreeGrafter"/>
</dbReference>
<dbReference type="PANTHER" id="PTHR32060:SF22">
    <property type="entry name" value="CARBOXYL-TERMINAL-PROCESSING PEPTIDASE 3, CHLOROPLASTIC"/>
    <property type="match status" value="1"/>
</dbReference>
<dbReference type="EMBL" id="CP016809">
    <property type="protein sequence ID" value="ANY71271.1"/>
    <property type="molecule type" value="Genomic_DNA"/>
</dbReference>
<dbReference type="EMBL" id="MRVI01000001">
    <property type="protein sequence ID" value="OOC61366.1"/>
    <property type="molecule type" value="Genomic_DNA"/>
</dbReference>
<dbReference type="RefSeq" id="WP_077566060.1">
    <property type="nucleotide sequence ID" value="NZ_CP016809.1"/>
</dbReference>
<dbReference type="Proteomes" id="UP000189059">
    <property type="component" value="Unassembled WGS sequence"/>
</dbReference>
<dbReference type="Pfam" id="PF03572">
    <property type="entry name" value="Peptidase_S41"/>
    <property type="match status" value="1"/>
</dbReference>
<protein>
    <recommendedName>
        <fullName evidence="1">Tail specific protease domain-containing protein</fullName>
    </recommendedName>
</protein>
<dbReference type="GO" id="GO:0007165">
    <property type="term" value="P:signal transduction"/>
    <property type="evidence" value="ECO:0007669"/>
    <property type="project" value="TreeGrafter"/>
</dbReference>
<dbReference type="CDD" id="cd07562">
    <property type="entry name" value="Peptidase_S41_TRI"/>
    <property type="match status" value="1"/>
</dbReference>
<evidence type="ECO:0000313" key="4">
    <source>
        <dbReference type="Proteomes" id="UP000189059"/>
    </source>
</evidence>
<name>A0A1B2DU86_9BACL</name>
<accession>A0A1B2DU86</accession>
<dbReference type="Gene3D" id="3.90.226.10">
    <property type="entry name" value="2-enoyl-CoA Hydratase, Chain A, domain 1"/>
    <property type="match status" value="1"/>
</dbReference>
<dbReference type="PANTHER" id="PTHR32060">
    <property type="entry name" value="TAIL-SPECIFIC PROTEASE"/>
    <property type="match status" value="1"/>
</dbReference>
<gene>
    <name evidence="3" type="ORF">BBD40_05375</name>
    <name evidence="2" type="ORF">BBD41_00970</name>
</gene>
<evidence type="ECO:0000313" key="3">
    <source>
        <dbReference type="EMBL" id="OOC61366.1"/>
    </source>
</evidence>
<reference evidence="2" key="1">
    <citation type="submission" date="2016-08" db="EMBL/GenBank/DDBJ databases">
        <title>Complete Genome Seqeunce of Paenibacillus sp. nov. IHBB 9852 from high altitute lake of Indian trans-Himalayas.</title>
        <authorList>
            <person name="Kiran S."/>
            <person name="Swarnkar M.K."/>
            <person name="Rana A."/>
            <person name="Tewari R."/>
            <person name="Gulati A."/>
        </authorList>
    </citation>
    <scope>NUCLEOTIDE SEQUENCE [LARGE SCALE GENOMIC DNA]</scope>
    <source>
        <strain evidence="2">IHBB 9852</strain>
    </source>
</reference>
<sequence length="408" mass="46846">MKELSLEQRLFILSEAIRLTEKAFAHWENALIDPDELSDLADEFFRKAASADNRVDFQFVMWEFFGRLRNGHSNYYDRAAPFPFGGMVHLSLTELVGAWVVAEDGSGLMQPGDELKTIAGRPIRDWLYELSRITGITDWRSMIGRFPYYFSHLYKENEVEVLIEDEQGSAKTIHIQRRPVDFEAQLLEETTGGWIALNEVAYIHIPSFNQPKYEARALELLEAFHNAPCLIIDVRGNGGGTTPDQLINALMNEPFRWWNEQARHPEFLRRRHPNADIQFEMDYRYAVYRSDYVTSSHENSYSGKLFILVDRFTGSAAEDFTMPFIDNGRATIIGERTFGSTGQPFIKSFDDGSITVMVGAIRTFFPNGDSFEGVGITPDVEVSNRREYLYQKRDIVLETALELAQRDI</sequence>
<dbReference type="AlphaFoldDB" id="A0A1B2DU86"/>
<feature type="domain" description="Tail specific protease" evidence="1">
    <location>
        <begin position="168"/>
        <end position="383"/>
    </location>
</feature>
<evidence type="ECO:0000259" key="1">
    <source>
        <dbReference type="SMART" id="SM00245"/>
    </source>
</evidence>
<organism evidence="2">
    <name type="scientific">Paenibacillus ihbetae</name>
    <dbReference type="NCBI Taxonomy" id="1870820"/>
    <lineage>
        <taxon>Bacteria</taxon>
        <taxon>Bacillati</taxon>
        <taxon>Bacillota</taxon>
        <taxon>Bacilli</taxon>
        <taxon>Bacillales</taxon>
        <taxon>Paenibacillaceae</taxon>
        <taxon>Paenibacillus</taxon>
    </lineage>
</organism>
<dbReference type="SUPFAM" id="SSF52096">
    <property type="entry name" value="ClpP/crotonase"/>
    <property type="match status" value="1"/>
</dbReference>
<reference evidence="3 4" key="2">
    <citation type="submission" date="2016-12" db="EMBL/GenBank/DDBJ databases">
        <title>Genome sequencing and description of Paenibacillus sp. nov. from high altitude lake in the Indian Trans- Himalayas.</title>
        <authorList>
            <person name="Kiran S."/>
            <person name="Swarnkar M.K."/>
            <person name="Rana A."/>
            <person name="Tewari R."/>
            <person name="Gulati A."/>
        </authorList>
    </citation>
    <scope>NUCLEOTIDE SEQUENCE [LARGE SCALE GENOMIC DNA]</scope>
    <source>
        <strain evidence="3 4">IHBB 9951</strain>
    </source>
</reference>